<dbReference type="EMBL" id="JAFDVH010000010">
    <property type="protein sequence ID" value="KAG7470147.1"/>
    <property type="molecule type" value="Genomic_DNA"/>
</dbReference>
<gene>
    <name evidence="1" type="ORF">MATL_G00136360</name>
</gene>
<accession>A0A9D3TCD9</accession>
<dbReference type="AlphaFoldDB" id="A0A9D3TCD9"/>
<dbReference type="Proteomes" id="UP001046870">
    <property type="component" value="Chromosome 10"/>
</dbReference>
<proteinExistence type="predicted"/>
<evidence type="ECO:0000313" key="2">
    <source>
        <dbReference type="Proteomes" id="UP001046870"/>
    </source>
</evidence>
<organism evidence="1 2">
    <name type="scientific">Megalops atlanticus</name>
    <name type="common">Tarpon</name>
    <name type="synonym">Clupea gigantea</name>
    <dbReference type="NCBI Taxonomy" id="7932"/>
    <lineage>
        <taxon>Eukaryota</taxon>
        <taxon>Metazoa</taxon>
        <taxon>Chordata</taxon>
        <taxon>Craniata</taxon>
        <taxon>Vertebrata</taxon>
        <taxon>Euteleostomi</taxon>
        <taxon>Actinopterygii</taxon>
        <taxon>Neopterygii</taxon>
        <taxon>Teleostei</taxon>
        <taxon>Elopiformes</taxon>
        <taxon>Megalopidae</taxon>
        <taxon>Megalops</taxon>
    </lineage>
</organism>
<name>A0A9D3TCD9_MEGAT</name>
<keyword evidence="2" id="KW-1185">Reference proteome</keyword>
<sequence length="75" mass="8434">MCMAALSGTAVRVPWFIAFQSVLRSTRKGLCWRRRVSARLAHANRTARRVIRECSCWTAGRVAGSGPLPRFTHCM</sequence>
<comment type="caution">
    <text evidence="1">The sequence shown here is derived from an EMBL/GenBank/DDBJ whole genome shotgun (WGS) entry which is preliminary data.</text>
</comment>
<evidence type="ECO:0000313" key="1">
    <source>
        <dbReference type="EMBL" id="KAG7470147.1"/>
    </source>
</evidence>
<reference evidence="1" key="1">
    <citation type="submission" date="2021-01" db="EMBL/GenBank/DDBJ databases">
        <authorList>
            <person name="Zahm M."/>
            <person name="Roques C."/>
            <person name="Cabau C."/>
            <person name="Klopp C."/>
            <person name="Donnadieu C."/>
            <person name="Jouanno E."/>
            <person name="Lampietro C."/>
            <person name="Louis A."/>
            <person name="Herpin A."/>
            <person name="Echchiki A."/>
            <person name="Berthelot C."/>
            <person name="Parey E."/>
            <person name="Roest-Crollius H."/>
            <person name="Braasch I."/>
            <person name="Postlethwait J."/>
            <person name="Bobe J."/>
            <person name="Montfort J."/>
            <person name="Bouchez O."/>
            <person name="Begum T."/>
            <person name="Mejri S."/>
            <person name="Adams A."/>
            <person name="Chen W.-J."/>
            <person name="Guiguen Y."/>
        </authorList>
    </citation>
    <scope>NUCLEOTIDE SEQUENCE</scope>
    <source>
        <strain evidence="1">YG-15Mar2019-1</strain>
        <tissue evidence="1">Brain</tissue>
    </source>
</reference>
<protein>
    <submittedName>
        <fullName evidence="1">Uncharacterized protein</fullName>
    </submittedName>
</protein>